<dbReference type="SUPFAM" id="SSF55874">
    <property type="entry name" value="ATPase domain of HSP90 chaperone/DNA topoisomerase II/histidine kinase"/>
    <property type="match status" value="1"/>
</dbReference>
<dbReference type="GO" id="GO:0016301">
    <property type="term" value="F:kinase activity"/>
    <property type="evidence" value="ECO:0007669"/>
    <property type="project" value="UniProtKB-KW"/>
</dbReference>
<sequence length="34" mass="3794">MMNFYKVDTARARNIEGSGLGLSIVHKIVELHHG</sequence>
<dbReference type="Gene3D" id="3.30.565.10">
    <property type="entry name" value="Histidine kinase-like ATPase, C-terminal domain"/>
    <property type="match status" value="1"/>
</dbReference>
<name>A0AA44Q8U1_BACCE</name>
<dbReference type="AlphaFoldDB" id="A0AA44Q8U1"/>
<protein>
    <submittedName>
        <fullName evidence="1">Histidine kinase</fullName>
    </submittedName>
</protein>
<keyword evidence="1" id="KW-0808">Transferase</keyword>
<accession>A0AA44Q8U1</accession>
<dbReference type="InterPro" id="IPR036890">
    <property type="entry name" value="HATPase_C_sf"/>
</dbReference>
<evidence type="ECO:0000313" key="2">
    <source>
        <dbReference type="Proteomes" id="UP000226357"/>
    </source>
</evidence>
<keyword evidence="1" id="KW-0418">Kinase</keyword>
<dbReference type="Proteomes" id="UP000226357">
    <property type="component" value="Unassembled WGS sequence"/>
</dbReference>
<organism evidence="1 2">
    <name type="scientific">Bacillus cereus</name>
    <dbReference type="NCBI Taxonomy" id="1396"/>
    <lineage>
        <taxon>Bacteria</taxon>
        <taxon>Bacillati</taxon>
        <taxon>Bacillota</taxon>
        <taxon>Bacilli</taxon>
        <taxon>Bacillales</taxon>
        <taxon>Bacillaceae</taxon>
        <taxon>Bacillus</taxon>
        <taxon>Bacillus cereus group</taxon>
    </lineage>
</organism>
<gene>
    <name evidence="1" type="ORF">COK38_19135</name>
</gene>
<reference evidence="1 2" key="1">
    <citation type="submission" date="2017-09" db="EMBL/GenBank/DDBJ databases">
        <title>Large-scale bioinformatics analysis of Bacillus genomes uncovers conserved roles of natural products in bacterial physiology.</title>
        <authorList>
            <consortium name="Agbiome Team Llc"/>
            <person name="Bleich R.M."/>
            <person name="Grubbs K.J."/>
            <person name="Santa Maria K.C."/>
            <person name="Allen S.E."/>
            <person name="Farag S."/>
            <person name="Shank E.A."/>
            <person name="Bowers A."/>
        </authorList>
    </citation>
    <scope>NUCLEOTIDE SEQUENCE [LARGE SCALE GENOMIC DNA]</scope>
    <source>
        <strain evidence="1 2">AFS067272</strain>
    </source>
</reference>
<feature type="non-terminal residue" evidence="1">
    <location>
        <position position="34"/>
    </location>
</feature>
<dbReference type="EMBL" id="NVBO01000221">
    <property type="protein sequence ID" value="PFR98205.1"/>
    <property type="molecule type" value="Genomic_DNA"/>
</dbReference>
<comment type="caution">
    <text evidence="1">The sequence shown here is derived from an EMBL/GenBank/DDBJ whole genome shotgun (WGS) entry which is preliminary data.</text>
</comment>
<proteinExistence type="predicted"/>
<evidence type="ECO:0000313" key="1">
    <source>
        <dbReference type="EMBL" id="PFR98205.1"/>
    </source>
</evidence>